<dbReference type="OMA" id="MMLQMDS"/>
<dbReference type="VEuPathDB" id="FungiDB:PYU1_G005634"/>
<reference evidence="7" key="2">
    <citation type="submission" date="2010-04" db="EMBL/GenBank/DDBJ databases">
        <authorList>
            <person name="Buell R."/>
            <person name="Hamilton J."/>
            <person name="Hostetler J."/>
        </authorList>
    </citation>
    <scope>NUCLEOTIDE SEQUENCE [LARGE SCALE GENOMIC DNA]</scope>
    <source>
        <strain evidence="7">DAOM:BR144</strain>
    </source>
</reference>
<dbReference type="SUPFAM" id="SSF144232">
    <property type="entry name" value="HIT/MYND zinc finger-like"/>
    <property type="match status" value="1"/>
</dbReference>
<keyword evidence="2 4" id="KW-0863">Zinc-finger</keyword>
<dbReference type="Gene3D" id="6.10.140.2220">
    <property type="match status" value="1"/>
</dbReference>
<keyword evidence="3" id="KW-0862">Zinc</keyword>
<sequence length="255" mass="28257">MVGEQERARKAFYVVYVPADAEKELEEWQVALPEDKEAQLGCLTDRLRAHFKQNGSGNSEAKQQEIFKQQLLSQLPKGTQMTDEMLQMMLQMDSLVDSFPLMTNTRAVSHIGVNMYVDDKGTAKGLPTNMRASAIAQACGKMIEVRGDAFIARVFDNDDDFERMDFRLSEVTMDADWIKIGKEQSVASADTSASSISSIRTPQKAIAPLAAHVCGAAMCSANASLRCSRCKNQHYCSAKCQKADWKTHKLSCTKA</sequence>
<dbReference type="Proteomes" id="UP000019132">
    <property type="component" value="Unassembled WGS sequence"/>
</dbReference>
<reference evidence="6" key="3">
    <citation type="submission" date="2015-02" db="UniProtKB">
        <authorList>
            <consortium name="EnsemblProtists"/>
        </authorList>
    </citation>
    <scope>IDENTIFICATION</scope>
    <source>
        <strain evidence="6">DAOM BR144</strain>
    </source>
</reference>
<evidence type="ECO:0000259" key="5">
    <source>
        <dbReference type="PROSITE" id="PS50865"/>
    </source>
</evidence>
<dbReference type="eggNOG" id="ENOG502QR83">
    <property type="taxonomic scope" value="Eukaryota"/>
</dbReference>
<dbReference type="GO" id="GO:0008270">
    <property type="term" value="F:zinc ion binding"/>
    <property type="evidence" value="ECO:0007669"/>
    <property type="project" value="UniProtKB-KW"/>
</dbReference>
<dbReference type="PROSITE" id="PS01360">
    <property type="entry name" value="ZF_MYND_1"/>
    <property type="match status" value="1"/>
</dbReference>
<dbReference type="Pfam" id="PF01753">
    <property type="entry name" value="zf-MYND"/>
    <property type="match status" value="1"/>
</dbReference>
<keyword evidence="7" id="KW-1185">Reference proteome</keyword>
<reference evidence="7" key="1">
    <citation type="journal article" date="2010" name="Genome Biol.">
        <title>Genome sequence of the necrotrophic plant pathogen Pythium ultimum reveals original pathogenicity mechanisms and effector repertoire.</title>
        <authorList>
            <person name="Levesque C.A."/>
            <person name="Brouwer H."/>
            <person name="Cano L."/>
            <person name="Hamilton J.P."/>
            <person name="Holt C."/>
            <person name="Huitema E."/>
            <person name="Raffaele S."/>
            <person name="Robideau G.P."/>
            <person name="Thines M."/>
            <person name="Win J."/>
            <person name="Zerillo M.M."/>
            <person name="Beakes G.W."/>
            <person name="Boore J.L."/>
            <person name="Busam D."/>
            <person name="Dumas B."/>
            <person name="Ferriera S."/>
            <person name="Fuerstenberg S.I."/>
            <person name="Gachon C.M."/>
            <person name="Gaulin E."/>
            <person name="Govers F."/>
            <person name="Grenville-Briggs L."/>
            <person name="Horner N."/>
            <person name="Hostetler J."/>
            <person name="Jiang R.H."/>
            <person name="Johnson J."/>
            <person name="Krajaejun T."/>
            <person name="Lin H."/>
            <person name="Meijer H.J."/>
            <person name="Moore B."/>
            <person name="Morris P."/>
            <person name="Phuntmart V."/>
            <person name="Puiu D."/>
            <person name="Shetty J."/>
            <person name="Stajich J.E."/>
            <person name="Tripathy S."/>
            <person name="Wawra S."/>
            <person name="van West P."/>
            <person name="Whitty B.R."/>
            <person name="Coutinho P.M."/>
            <person name="Henrissat B."/>
            <person name="Martin F."/>
            <person name="Thomas P.D."/>
            <person name="Tyler B.M."/>
            <person name="De Vries R.P."/>
            <person name="Kamoun S."/>
            <person name="Yandell M."/>
            <person name="Tisserat N."/>
            <person name="Buell C.R."/>
        </authorList>
    </citation>
    <scope>NUCLEOTIDE SEQUENCE</scope>
    <source>
        <strain evidence="7">DAOM:BR144</strain>
    </source>
</reference>
<protein>
    <recommendedName>
        <fullName evidence="5">MYND-type domain-containing protein</fullName>
    </recommendedName>
</protein>
<dbReference type="EnsemblProtists" id="PYU1_T005645">
    <property type="protein sequence ID" value="PYU1_T005645"/>
    <property type="gene ID" value="PYU1_G005634"/>
</dbReference>
<accession>K3WL03</accession>
<feature type="domain" description="MYND-type" evidence="5">
    <location>
        <begin position="211"/>
        <end position="252"/>
    </location>
</feature>
<evidence type="ECO:0000256" key="4">
    <source>
        <dbReference type="PROSITE-ProRule" id="PRU00134"/>
    </source>
</evidence>
<keyword evidence="1" id="KW-0479">Metal-binding</keyword>
<organism evidence="6 7">
    <name type="scientific">Globisporangium ultimum (strain ATCC 200006 / CBS 805.95 / DAOM BR144)</name>
    <name type="common">Pythium ultimum</name>
    <dbReference type="NCBI Taxonomy" id="431595"/>
    <lineage>
        <taxon>Eukaryota</taxon>
        <taxon>Sar</taxon>
        <taxon>Stramenopiles</taxon>
        <taxon>Oomycota</taxon>
        <taxon>Peronosporomycetes</taxon>
        <taxon>Pythiales</taxon>
        <taxon>Pythiaceae</taxon>
        <taxon>Globisporangium</taxon>
    </lineage>
</organism>
<name>K3WL03_GLOUD</name>
<evidence type="ECO:0000256" key="1">
    <source>
        <dbReference type="ARBA" id="ARBA00022723"/>
    </source>
</evidence>
<dbReference type="PROSITE" id="PS50865">
    <property type="entry name" value="ZF_MYND_2"/>
    <property type="match status" value="1"/>
</dbReference>
<dbReference type="InterPro" id="IPR002893">
    <property type="entry name" value="Znf_MYND"/>
</dbReference>
<evidence type="ECO:0000256" key="3">
    <source>
        <dbReference type="ARBA" id="ARBA00022833"/>
    </source>
</evidence>
<dbReference type="EMBL" id="GL376573">
    <property type="status" value="NOT_ANNOTATED_CDS"/>
    <property type="molecule type" value="Genomic_DNA"/>
</dbReference>
<dbReference type="InParanoid" id="K3WL03"/>
<proteinExistence type="predicted"/>
<evidence type="ECO:0000313" key="7">
    <source>
        <dbReference type="Proteomes" id="UP000019132"/>
    </source>
</evidence>
<dbReference type="AlphaFoldDB" id="K3WL03"/>
<dbReference type="HOGENOM" id="CLU_1071450_0_0_1"/>
<evidence type="ECO:0000256" key="2">
    <source>
        <dbReference type="ARBA" id="ARBA00022771"/>
    </source>
</evidence>
<evidence type="ECO:0000313" key="6">
    <source>
        <dbReference type="EnsemblProtists" id="PYU1_T005645"/>
    </source>
</evidence>